<name>A0A8J3Z599_9ACTN</name>
<dbReference type="AlphaFoldDB" id="A0A8J3Z599"/>
<organism evidence="1 2">
    <name type="scientific">Virgisporangium aurantiacum</name>
    <dbReference type="NCBI Taxonomy" id="175570"/>
    <lineage>
        <taxon>Bacteria</taxon>
        <taxon>Bacillati</taxon>
        <taxon>Actinomycetota</taxon>
        <taxon>Actinomycetes</taxon>
        <taxon>Micromonosporales</taxon>
        <taxon>Micromonosporaceae</taxon>
        <taxon>Virgisporangium</taxon>
    </lineage>
</organism>
<accession>A0A8J3Z599</accession>
<evidence type="ECO:0000313" key="1">
    <source>
        <dbReference type="EMBL" id="GIJ56707.1"/>
    </source>
</evidence>
<comment type="caution">
    <text evidence="1">The sequence shown here is derived from an EMBL/GenBank/DDBJ whole genome shotgun (WGS) entry which is preliminary data.</text>
</comment>
<dbReference type="RefSeq" id="WP_203995477.1">
    <property type="nucleotide sequence ID" value="NZ_BOPG01000025.1"/>
</dbReference>
<sequence length="194" mass="21160">MSAQIPDELRYRGRLFALTAAEGVGGFDPAEHGLTPRPASTACWRGTVCRYRLRYRQLLLDRLDLATDDPPPPLAGAEPRAGRYDWRYRDLGLPVPFTGRMLVGRGDVDGTPYLNMGFWPAWMYAEAHELTFTDGTLTGARDVSDDLAAVRDTIAEAGPGAGESSSDWIARTFSLTFAYSWPGLLSGGDPSAES</sequence>
<dbReference type="EMBL" id="BOPG01000025">
    <property type="protein sequence ID" value="GIJ56707.1"/>
    <property type="molecule type" value="Genomic_DNA"/>
</dbReference>
<keyword evidence="2" id="KW-1185">Reference proteome</keyword>
<dbReference type="Proteomes" id="UP000612585">
    <property type="component" value="Unassembled WGS sequence"/>
</dbReference>
<proteinExistence type="predicted"/>
<gene>
    <name evidence="1" type="ORF">Vau01_042230</name>
</gene>
<reference evidence="1" key="1">
    <citation type="submission" date="2021-01" db="EMBL/GenBank/DDBJ databases">
        <title>Whole genome shotgun sequence of Virgisporangium aurantiacum NBRC 16421.</title>
        <authorList>
            <person name="Komaki H."/>
            <person name="Tamura T."/>
        </authorList>
    </citation>
    <scope>NUCLEOTIDE SEQUENCE</scope>
    <source>
        <strain evidence="1">NBRC 16421</strain>
    </source>
</reference>
<evidence type="ECO:0000313" key="2">
    <source>
        <dbReference type="Proteomes" id="UP000612585"/>
    </source>
</evidence>
<protein>
    <submittedName>
        <fullName evidence="1">Uncharacterized protein</fullName>
    </submittedName>
</protein>